<dbReference type="InterPro" id="IPR052163">
    <property type="entry name" value="DGC-Regulatory_Protein"/>
</dbReference>
<gene>
    <name evidence="4" type="ORF">B1C78_11730</name>
</gene>
<dbReference type="CDD" id="cd01949">
    <property type="entry name" value="GGDEF"/>
    <property type="match status" value="1"/>
</dbReference>
<dbReference type="STRING" id="108003.B1C78_11730"/>
<organism evidence="4 5">
    <name type="scientific">Thioalkalivibrio denitrificans</name>
    <dbReference type="NCBI Taxonomy" id="108003"/>
    <lineage>
        <taxon>Bacteria</taxon>
        <taxon>Pseudomonadati</taxon>
        <taxon>Pseudomonadota</taxon>
        <taxon>Gammaproteobacteria</taxon>
        <taxon>Chromatiales</taxon>
        <taxon>Ectothiorhodospiraceae</taxon>
        <taxon>Thioalkalivibrio</taxon>
    </lineage>
</organism>
<dbReference type="PANTHER" id="PTHR46663">
    <property type="entry name" value="DIGUANYLATE CYCLASE DGCT-RELATED"/>
    <property type="match status" value="1"/>
</dbReference>
<sequence length="408" mass="45197">MGRRERVGTATRGLTEQSGKAHEFRQVNVAAFVGLAVILLATVALAGLQLRGVYQGLEEVVNHHNLKTAIATEMQVAGLVRTESLYRMLLLDDPFERDAMLMRHYTGGYRVGAARQRLLDFPMDTDERRLYDEQGELIERVVAAQEQVVELMAYERMDEARVLTLEEAMPLQAAVHGTFEAMRQQQAAKTETAMQLAGEAYTRTLWLLIIAGVVALVGSLIIAVLAYRRTRHIALHDPLTGLLTRAGFIDAVQREIEQRRRSGGAFAVLVIDLDHFKPINDRYGHAEGDAVLQCVAGRLRLSMRKGDIVARLGGDEFAVVVRDVREPADCRVVADKIARIFAGPIVVGPREHRLDASIGRARYPEDALTVDELVAVADQVMYEHKHRRREAHGEAGVTDPQTTTGPAG</sequence>
<keyword evidence="2" id="KW-0472">Membrane</keyword>
<dbReference type="InterPro" id="IPR029787">
    <property type="entry name" value="Nucleotide_cyclase"/>
</dbReference>
<keyword evidence="5" id="KW-1185">Reference proteome</keyword>
<dbReference type="InterPro" id="IPR000160">
    <property type="entry name" value="GGDEF_dom"/>
</dbReference>
<protein>
    <recommendedName>
        <fullName evidence="3">GGDEF domain-containing protein</fullName>
    </recommendedName>
</protein>
<dbReference type="NCBIfam" id="TIGR00254">
    <property type="entry name" value="GGDEF"/>
    <property type="match status" value="1"/>
</dbReference>
<dbReference type="PROSITE" id="PS50887">
    <property type="entry name" value="GGDEF"/>
    <property type="match status" value="1"/>
</dbReference>
<dbReference type="PANTHER" id="PTHR46663:SF2">
    <property type="entry name" value="GGDEF DOMAIN-CONTAINING PROTEIN"/>
    <property type="match status" value="1"/>
</dbReference>
<keyword evidence="2" id="KW-0812">Transmembrane</keyword>
<dbReference type="SUPFAM" id="SSF55073">
    <property type="entry name" value="Nucleotide cyclase"/>
    <property type="match status" value="1"/>
</dbReference>
<feature type="transmembrane region" description="Helical" evidence="2">
    <location>
        <begin position="205"/>
        <end position="227"/>
    </location>
</feature>
<dbReference type="Gene3D" id="3.30.70.270">
    <property type="match status" value="1"/>
</dbReference>
<reference evidence="4 5" key="1">
    <citation type="submission" date="2017-02" db="EMBL/GenBank/DDBJ databases">
        <title>Genomic diversity within the haloalkaliphilic genus Thioalkalivibrio.</title>
        <authorList>
            <person name="Ahn A.-C."/>
            <person name="Meier-Kolthoff J."/>
            <person name="Overmars L."/>
            <person name="Richter M."/>
            <person name="Woyke T."/>
            <person name="Sorokin D.Y."/>
            <person name="Muyzer G."/>
        </authorList>
    </citation>
    <scope>NUCLEOTIDE SEQUENCE [LARGE SCALE GENOMIC DNA]</scope>
    <source>
        <strain evidence="4 5">ALJD</strain>
    </source>
</reference>
<keyword evidence="2" id="KW-1133">Transmembrane helix</keyword>
<dbReference type="Proteomes" id="UP000189462">
    <property type="component" value="Unassembled WGS sequence"/>
</dbReference>
<dbReference type="EMBL" id="MVBK01000069">
    <property type="protein sequence ID" value="OOG23282.1"/>
    <property type="molecule type" value="Genomic_DNA"/>
</dbReference>
<dbReference type="AlphaFoldDB" id="A0A1V3NEK1"/>
<evidence type="ECO:0000313" key="5">
    <source>
        <dbReference type="Proteomes" id="UP000189462"/>
    </source>
</evidence>
<dbReference type="InterPro" id="IPR043128">
    <property type="entry name" value="Rev_trsase/Diguanyl_cyclase"/>
</dbReference>
<dbReference type="Pfam" id="PF00990">
    <property type="entry name" value="GGDEF"/>
    <property type="match status" value="1"/>
</dbReference>
<proteinExistence type="predicted"/>
<name>A0A1V3NEK1_9GAMM</name>
<feature type="region of interest" description="Disordered" evidence="1">
    <location>
        <begin position="385"/>
        <end position="408"/>
    </location>
</feature>
<evidence type="ECO:0000259" key="3">
    <source>
        <dbReference type="PROSITE" id="PS50887"/>
    </source>
</evidence>
<evidence type="ECO:0000256" key="1">
    <source>
        <dbReference type="SAM" id="MobiDB-lite"/>
    </source>
</evidence>
<accession>A0A1V3NEK1</accession>
<dbReference type="SMART" id="SM00267">
    <property type="entry name" value="GGDEF"/>
    <property type="match status" value="1"/>
</dbReference>
<feature type="domain" description="GGDEF" evidence="3">
    <location>
        <begin position="264"/>
        <end position="400"/>
    </location>
</feature>
<evidence type="ECO:0000256" key="2">
    <source>
        <dbReference type="SAM" id="Phobius"/>
    </source>
</evidence>
<feature type="transmembrane region" description="Helical" evidence="2">
    <location>
        <begin position="27"/>
        <end position="48"/>
    </location>
</feature>
<evidence type="ECO:0000313" key="4">
    <source>
        <dbReference type="EMBL" id="OOG23282.1"/>
    </source>
</evidence>
<feature type="compositionally biased region" description="Polar residues" evidence="1">
    <location>
        <begin position="399"/>
        <end position="408"/>
    </location>
</feature>
<comment type="caution">
    <text evidence="4">The sequence shown here is derived from an EMBL/GenBank/DDBJ whole genome shotgun (WGS) entry which is preliminary data.</text>
</comment>